<evidence type="ECO:0000313" key="6">
    <source>
        <dbReference type="EMBL" id="QEW24389.1"/>
    </source>
</evidence>
<dbReference type="PANTHER" id="PTHR30537:SF26">
    <property type="entry name" value="GLYCINE CLEAVAGE SYSTEM TRANSCRIPTIONAL ACTIVATOR"/>
    <property type="match status" value="1"/>
</dbReference>
<dbReference type="EMBL" id="CP031598">
    <property type="protein sequence ID" value="QEW24389.1"/>
    <property type="molecule type" value="Genomic_DNA"/>
</dbReference>
<dbReference type="InterPro" id="IPR036390">
    <property type="entry name" value="WH_DNA-bd_sf"/>
</dbReference>
<dbReference type="GO" id="GO:0003700">
    <property type="term" value="F:DNA-binding transcription factor activity"/>
    <property type="evidence" value="ECO:0007669"/>
    <property type="project" value="InterPro"/>
</dbReference>
<dbReference type="PROSITE" id="PS50931">
    <property type="entry name" value="HTH_LYSR"/>
    <property type="match status" value="1"/>
</dbReference>
<evidence type="ECO:0000259" key="5">
    <source>
        <dbReference type="PROSITE" id="PS50931"/>
    </source>
</evidence>
<dbReference type="Gene3D" id="1.10.10.10">
    <property type="entry name" value="Winged helix-like DNA-binding domain superfamily/Winged helix DNA-binding domain"/>
    <property type="match status" value="1"/>
</dbReference>
<dbReference type="GO" id="GO:0006351">
    <property type="term" value="P:DNA-templated transcription"/>
    <property type="evidence" value="ECO:0007669"/>
    <property type="project" value="TreeGrafter"/>
</dbReference>
<evidence type="ECO:0000313" key="7">
    <source>
        <dbReference type="Proteomes" id="UP000325785"/>
    </source>
</evidence>
<dbReference type="KEGG" id="rid:RIdsm_00167"/>
<dbReference type="Proteomes" id="UP000325785">
    <property type="component" value="Chromosome"/>
</dbReference>
<comment type="similarity">
    <text evidence="1">Belongs to the LysR transcriptional regulatory family.</text>
</comment>
<organism evidence="6 7">
    <name type="scientific">Roseovarius indicus</name>
    <dbReference type="NCBI Taxonomy" id="540747"/>
    <lineage>
        <taxon>Bacteria</taxon>
        <taxon>Pseudomonadati</taxon>
        <taxon>Pseudomonadota</taxon>
        <taxon>Alphaproteobacteria</taxon>
        <taxon>Rhodobacterales</taxon>
        <taxon>Roseobacteraceae</taxon>
        <taxon>Roseovarius</taxon>
    </lineage>
</organism>
<dbReference type="Pfam" id="PF03466">
    <property type="entry name" value="LysR_substrate"/>
    <property type="match status" value="1"/>
</dbReference>
<dbReference type="InterPro" id="IPR058163">
    <property type="entry name" value="LysR-type_TF_proteobact-type"/>
</dbReference>
<keyword evidence="4" id="KW-0804">Transcription</keyword>
<reference evidence="6 7" key="1">
    <citation type="submission" date="2018-08" db="EMBL/GenBank/DDBJ databases">
        <title>Genetic Globetrotter - A new plasmid hitch-hiking vast phylogenetic and geographic distances.</title>
        <authorList>
            <person name="Vollmers J."/>
            <person name="Petersen J."/>
        </authorList>
    </citation>
    <scope>NUCLEOTIDE SEQUENCE [LARGE SCALE GENOMIC DNA]</scope>
    <source>
        <strain evidence="6 7">DSM 26383</strain>
    </source>
</reference>
<dbReference type="PRINTS" id="PR00039">
    <property type="entry name" value="HTHLYSR"/>
</dbReference>
<dbReference type="SUPFAM" id="SSF53850">
    <property type="entry name" value="Periplasmic binding protein-like II"/>
    <property type="match status" value="1"/>
</dbReference>
<keyword evidence="3" id="KW-0238">DNA-binding</keyword>
<dbReference type="RefSeq" id="WP_338049628.1">
    <property type="nucleotide sequence ID" value="NZ_CP031598.1"/>
</dbReference>
<dbReference type="InterPro" id="IPR000847">
    <property type="entry name" value="LysR_HTH_N"/>
</dbReference>
<dbReference type="Pfam" id="PF00126">
    <property type="entry name" value="HTH_1"/>
    <property type="match status" value="1"/>
</dbReference>
<protein>
    <submittedName>
        <fullName evidence="6">Gcv operon activator</fullName>
    </submittedName>
</protein>
<keyword evidence="2" id="KW-0805">Transcription regulation</keyword>
<name>A0A5P3A5G4_9RHOB</name>
<dbReference type="Gene3D" id="3.40.190.10">
    <property type="entry name" value="Periplasmic binding protein-like II"/>
    <property type="match status" value="2"/>
</dbReference>
<evidence type="ECO:0000256" key="3">
    <source>
        <dbReference type="ARBA" id="ARBA00023125"/>
    </source>
</evidence>
<evidence type="ECO:0000256" key="2">
    <source>
        <dbReference type="ARBA" id="ARBA00023015"/>
    </source>
</evidence>
<evidence type="ECO:0000256" key="4">
    <source>
        <dbReference type="ARBA" id="ARBA00023163"/>
    </source>
</evidence>
<dbReference type="FunFam" id="1.10.10.10:FF:000001">
    <property type="entry name" value="LysR family transcriptional regulator"/>
    <property type="match status" value="1"/>
</dbReference>
<dbReference type="SUPFAM" id="SSF46785">
    <property type="entry name" value="Winged helix' DNA-binding domain"/>
    <property type="match status" value="1"/>
</dbReference>
<dbReference type="InterPro" id="IPR005119">
    <property type="entry name" value="LysR_subst-bd"/>
</dbReference>
<accession>A0A5P3A5G4</accession>
<sequence length="298" mass="32021">MIDWIALPPLSALRAFAALAESRSVTKAGEQLNVSHAAVSQQIRTLETHLGLSLVDRSGRQLELTPEGCQLAEALTEGFGTIFRTIQMLTGADAARPLQISTTQLFASTWLMPRLLDFQTKHPGIDLMVNPTAKISDPAPGGVDLCLRFGDGNWPGLEAEMLVPADIVITAAPSLVGECGEIEPADLLQFPWLQELGTNESMDWLRSHGVTEGCVKSLTHVPGNLMLEGARAGQGVISTAMSSVEADVKAGRLRVLFRDAGETGYHIVTRPGILRPPAKAFLQWLRRQGKEAAALAEA</sequence>
<proteinExistence type="inferred from homology"/>
<dbReference type="PANTHER" id="PTHR30537">
    <property type="entry name" value="HTH-TYPE TRANSCRIPTIONAL REGULATOR"/>
    <property type="match status" value="1"/>
</dbReference>
<dbReference type="GO" id="GO:0043565">
    <property type="term" value="F:sequence-specific DNA binding"/>
    <property type="evidence" value="ECO:0007669"/>
    <property type="project" value="TreeGrafter"/>
</dbReference>
<evidence type="ECO:0000256" key="1">
    <source>
        <dbReference type="ARBA" id="ARBA00009437"/>
    </source>
</evidence>
<feature type="domain" description="HTH lysR-type" evidence="5">
    <location>
        <begin position="8"/>
        <end position="65"/>
    </location>
</feature>
<gene>
    <name evidence="6" type="primary">gcvA_2</name>
    <name evidence="6" type="ORF">RIdsm_00167</name>
</gene>
<dbReference type="InterPro" id="IPR036388">
    <property type="entry name" value="WH-like_DNA-bd_sf"/>
</dbReference>
<dbReference type="AlphaFoldDB" id="A0A5P3A5G4"/>